<dbReference type="InterPro" id="IPR054464">
    <property type="entry name" value="ULD_fung"/>
</dbReference>
<feature type="region of interest" description="Disordered" evidence="1">
    <location>
        <begin position="301"/>
        <end position="346"/>
    </location>
</feature>
<gene>
    <name evidence="3" type="ORF">PHLCEN_2v12527</name>
</gene>
<feature type="compositionally biased region" description="Low complexity" evidence="1">
    <location>
        <begin position="318"/>
        <end position="334"/>
    </location>
</feature>
<dbReference type="OrthoDB" id="3271094at2759"/>
<evidence type="ECO:0000313" key="4">
    <source>
        <dbReference type="Proteomes" id="UP000186601"/>
    </source>
</evidence>
<dbReference type="PANTHER" id="PTHR38886">
    <property type="entry name" value="SESA DOMAIN-CONTAINING PROTEIN"/>
    <property type="match status" value="1"/>
</dbReference>
<dbReference type="AlphaFoldDB" id="A0A2R6NGT5"/>
<evidence type="ECO:0000313" key="3">
    <source>
        <dbReference type="EMBL" id="PSR71597.1"/>
    </source>
</evidence>
<accession>A0A2R6NGT5</accession>
<name>A0A2R6NGT5_9APHY</name>
<dbReference type="EMBL" id="MLYV02001260">
    <property type="protein sequence ID" value="PSR71597.1"/>
    <property type="molecule type" value="Genomic_DNA"/>
</dbReference>
<dbReference type="Proteomes" id="UP000186601">
    <property type="component" value="Unassembled WGS sequence"/>
</dbReference>
<evidence type="ECO:0000256" key="1">
    <source>
        <dbReference type="SAM" id="MobiDB-lite"/>
    </source>
</evidence>
<evidence type="ECO:0000259" key="2">
    <source>
        <dbReference type="Pfam" id="PF22893"/>
    </source>
</evidence>
<dbReference type="Pfam" id="PF22893">
    <property type="entry name" value="ULD_2"/>
    <property type="match status" value="1"/>
</dbReference>
<dbReference type="PANTHER" id="PTHR38886:SF1">
    <property type="entry name" value="NACHT-NTPASE AND P-LOOP NTPASES N-TERMINAL DOMAIN-CONTAINING PROTEIN"/>
    <property type="match status" value="1"/>
</dbReference>
<organism evidence="3 4">
    <name type="scientific">Hermanssonia centrifuga</name>
    <dbReference type="NCBI Taxonomy" id="98765"/>
    <lineage>
        <taxon>Eukaryota</taxon>
        <taxon>Fungi</taxon>
        <taxon>Dikarya</taxon>
        <taxon>Basidiomycota</taxon>
        <taxon>Agaricomycotina</taxon>
        <taxon>Agaricomycetes</taxon>
        <taxon>Polyporales</taxon>
        <taxon>Meruliaceae</taxon>
        <taxon>Hermanssonia</taxon>
    </lineage>
</organism>
<keyword evidence="4" id="KW-1185">Reference proteome</keyword>
<proteinExistence type="predicted"/>
<dbReference type="STRING" id="98765.A0A2R6NGT5"/>
<comment type="caution">
    <text evidence="3">The sequence shown here is derived from an EMBL/GenBank/DDBJ whole genome shotgun (WGS) entry which is preliminary data.</text>
</comment>
<protein>
    <recommendedName>
        <fullName evidence="2">Ubiquitin-like domain-containing protein</fullName>
    </recommendedName>
</protein>
<feature type="compositionally biased region" description="Basic and acidic residues" evidence="1">
    <location>
        <begin position="335"/>
        <end position="346"/>
    </location>
</feature>
<reference evidence="3 4" key="1">
    <citation type="submission" date="2018-02" db="EMBL/GenBank/DDBJ databases">
        <title>Genome sequence of the basidiomycete white-rot fungus Phlebia centrifuga.</title>
        <authorList>
            <person name="Granchi Z."/>
            <person name="Peng M."/>
            <person name="de Vries R.P."/>
            <person name="Hilden K."/>
            <person name="Makela M.R."/>
            <person name="Grigoriev I."/>
            <person name="Riley R."/>
        </authorList>
    </citation>
    <scope>NUCLEOTIDE SEQUENCE [LARGE SCALE GENOMIC DNA]</scope>
    <source>
        <strain evidence="3 4">FBCC195</strain>
    </source>
</reference>
<feature type="domain" description="Ubiquitin-like" evidence="2">
    <location>
        <begin position="177"/>
        <end position="256"/>
    </location>
</feature>
<sequence length="498" mass="57124">MPVAIFSFGFFGDIITLCQLIIEFKNPLSGSQESYDEFTALVEELDLFALSVKPIERILRKVQDCSSAQHSTTTLALADFRDEISTTKAAVDACQTLLIKWKARLDRYSKQPMTTSRWRSAYRKVRWHFSSTRKDIATFRTELGSKASAIDRIFISLMLEQRICKLLSQIPPTLVVEFITFTDMLDRKMPITMENCSDRKRFHKYLLYLFGDSAGLSYVQSGDYDVTEQETEEGVADRWDMIVKPGSSLVMSALLRRVVPFPDLQRRECPTCERVNDIQTQSRKSTTCQYCNTTFKHSKSDAKLSTPVDDSDNHPRHQTSSSTSSSRSPTNHASASDRRDGNDSRAEDTQFIRRFVVIQRMATVACQHKQIIPQGRYTVRGQRGQPSLRIDYFSSDGRKGVPLSRSTYLLYAHEGIIFNHRSGSLREMSCLILFPGGYDPYYEQKNVVFRNNGHSFDRLLTRAKLAEHITVATEKFIRVRYRDHHTLIDRRLTMSSPS</sequence>